<reference evidence="2" key="1">
    <citation type="submission" date="2021-01" db="EMBL/GenBank/DDBJ databases">
        <authorList>
            <consortium name="Genoscope - CEA"/>
            <person name="William W."/>
        </authorList>
    </citation>
    <scope>NUCLEOTIDE SEQUENCE</scope>
</reference>
<dbReference type="Proteomes" id="UP000683925">
    <property type="component" value="Unassembled WGS sequence"/>
</dbReference>
<dbReference type="EMBL" id="CAJJDP010000140">
    <property type="protein sequence ID" value="CAD8207009.1"/>
    <property type="molecule type" value="Genomic_DNA"/>
</dbReference>
<accession>A0A8S1XZE3</accession>
<name>A0A8S1XZE3_PAROT</name>
<dbReference type="AlphaFoldDB" id="A0A8S1XZE3"/>
<comment type="caution">
    <text evidence="2">The sequence shown here is derived from an EMBL/GenBank/DDBJ whole genome shotgun (WGS) entry which is preliminary data.</text>
</comment>
<evidence type="ECO:0000313" key="1">
    <source>
        <dbReference type="EMBL" id="CAD8207007.1"/>
    </source>
</evidence>
<sequence>MKKNPIRLKLKADTLLVLGRKEEAKQYYYEALRIGNLSFDQKQILLQLENI</sequence>
<evidence type="ECO:0000313" key="2">
    <source>
        <dbReference type="EMBL" id="CAD8207009.1"/>
    </source>
</evidence>
<proteinExistence type="predicted"/>
<gene>
    <name evidence="1" type="ORF">POCTA_138.1.T1390162</name>
    <name evidence="2" type="ORF">POCTA_138.1.T1390164</name>
</gene>
<evidence type="ECO:0000313" key="3">
    <source>
        <dbReference type="Proteomes" id="UP000683925"/>
    </source>
</evidence>
<dbReference type="EMBL" id="CAJJDP010000140">
    <property type="protein sequence ID" value="CAD8207007.1"/>
    <property type="molecule type" value="Genomic_DNA"/>
</dbReference>
<organism evidence="2 3">
    <name type="scientific">Paramecium octaurelia</name>
    <dbReference type="NCBI Taxonomy" id="43137"/>
    <lineage>
        <taxon>Eukaryota</taxon>
        <taxon>Sar</taxon>
        <taxon>Alveolata</taxon>
        <taxon>Ciliophora</taxon>
        <taxon>Intramacronucleata</taxon>
        <taxon>Oligohymenophorea</taxon>
        <taxon>Peniculida</taxon>
        <taxon>Parameciidae</taxon>
        <taxon>Paramecium</taxon>
    </lineage>
</organism>
<keyword evidence="3" id="KW-1185">Reference proteome</keyword>
<protein>
    <submittedName>
        <fullName evidence="2">Uncharacterized protein</fullName>
    </submittedName>
</protein>